<dbReference type="InterPro" id="IPR001789">
    <property type="entry name" value="Sig_transdc_resp-reg_receiver"/>
</dbReference>
<keyword evidence="4" id="KW-0238">DNA-binding</keyword>
<comment type="caution">
    <text evidence="4">The sequence shown here is derived from an EMBL/GenBank/DDBJ whole genome shotgun (WGS) entry which is preliminary data.</text>
</comment>
<dbReference type="InterPro" id="IPR007492">
    <property type="entry name" value="LytTR_DNA-bd_dom"/>
</dbReference>
<dbReference type="AlphaFoldDB" id="A0A846QSM9"/>
<dbReference type="InterPro" id="IPR046947">
    <property type="entry name" value="LytR-like"/>
</dbReference>
<reference evidence="4 5" key="1">
    <citation type="submission" date="2020-03" db="EMBL/GenBank/DDBJ databases">
        <title>Genomic Encyclopedia of Type Strains, Phase IV (KMG-IV): sequencing the most valuable type-strain genomes for metagenomic binning, comparative biology and taxonomic classification.</title>
        <authorList>
            <person name="Goeker M."/>
        </authorList>
    </citation>
    <scope>NUCLEOTIDE SEQUENCE [LARGE SCALE GENOMIC DNA]</scope>
    <source>
        <strain evidence="4 5">DSM 24233</strain>
    </source>
</reference>
<dbReference type="PROSITE" id="PS50110">
    <property type="entry name" value="RESPONSE_REGULATORY"/>
    <property type="match status" value="1"/>
</dbReference>
<dbReference type="PANTHER" id="PTHR37299">
    <property type="entry name" value="TRANSCRIPTIONAL REGULATOR-RELATED"/>
    <property type="match status" value="1"/>
</dbReference>
<dbReference type="SUPFAM" id="SSF52172">
    <property type="entry name" value="CheY-like"/>
    <property type="match status" value="1"/>
</dbReference>
<dbReference type="EMBL" id="JAATJA010000002">
    <property type="protein sequence ID" value="NJB68455.1"/>
    <property type="molecule type" value="Genomic_DNA"/>
</dbReference>
<dbReference type="SMART" id="SM00850">
    <property type="entry name" value="LytTR"/>
    <property type="match status" value="1"/>
</dbReference>
<evidence type="ECO:0000313" key="5">
    <source>
        <dbReference type="Proteomes" id="UP000580856"/>
    </source>
</evidence>
<feature type="domain" description="HTH LytTR-type" evidence="3">
    <location>
        <begin position="155"/>
        <end position="263"/>
    </location>
</feature>
<evidence type="ECO:0000259" key="3">
    <source>
        <dbReference type="PROSITE" id="PS50930"/>
    </source>
</evidence>
<evidence type="ECO:0000259" key="2">
    <source>
        <dbReference type="PROSITE" id="PS50110"/>
    </source>
</evidence>
<protein>
    <submittedName>
        <fullName evidence="4">DNA-binding LytR/AlgR family response regulator</fullName>
    </submittedName>
</protein>
<dbReference type="PANTHER" id="PTHR37299:SF1">
    <property type="entry name" value="STAGE 0 SPORULATION PROTEIN A HOMOLOG"/>
    <property type="match status" value="1"/>
</dbReference>
<keyword evidence="1" id="KW-0597">Phosphoprotein</keyword>
<sequence length="263" mass="29116">MTESPRISAIIVDDEPPARDELAYMLSRFEDVQIVAEAASASSALVAIAEHEPDVVFLDIEMPGRNGFHVVAETLDMDDPPLFVFATAFDQYAIRAFEANAVDYLLKPVSEERLQGCVERLRQRLAGRGGRGAEVRRDLERVLEGMGMSAQLTRVAVEQGGRVVLLAPEDVVLVRAEGKKVMAYTHRASAPCHGGMTLDRLESRLARHPFFRANRGALVNLSHVREFSPWFHGKYNIVLDDAEGTEVTVSRSRVGGFKERLGL</sequence>
<dbReference type="Pfam" id="PF04397">
    <property type="entry name" value="LytTR"/>
    <property type="match status" value="1"/>
</dbReference>
<feature type="modified residue" description="4-aspartylphosphate" evidence="1">
    <location>
        <position position="59"/>
    </location>
</feature>
<dbReference type="Pfam" id="PF00072">
    <property type="entry name" value="Response_reg"/>
    <property type="match status" value="1"/>
</dbReference>
<name>A0A846QSM9_9BACT</name>
<feature type="domain" description="Response regulatory" evidence="2">
    <location>
        <begin position="8"/>
        <end position="122"/>
    </location>
</feature>
<proteinExistence type="predicted"/>
<evidence type="ECO:0000313" key="4">
    <source>
        <dbReference type="EMBL" id="NJB68455.1"/>
    </source>
</evidence>
<dbReference type="PROSITE" id="PS50930">
    <property type="entry name" value="HTH_LYTTR"/>
    <property type="match status" value="1"/>
</dbReference>
<gene>
    <name evidence="4" type="ORF">GGQ74_002128</name>
</gene>
<dbReference type="Gene3D" id="3.40.50.2300">
    <property type="match status" value="1"/>
</dbReference>
<dbReference type="InterPro" id="IPR011006">
    <property type="entry name" value="CheY-like_superfamily"/>
</dbReference>
<dbReference type="Gene3D" id="2.40.50.1020">
    <property type="entry name" value="LytTr DNA-binding domain"/>
    <property type="match status" value="1"/>
</dbReference>
<dbReference type="GO" id="GO:0000156">
    <property type="term" value="F:phosphorelay response regulator activity"/>
    <property type="evidence" value="ECO:0007669"/>
    <property type="project" value="InterPro"/>
</dbReference>
<organism evidence="4 5">
    <name type="scientific">Desulfobaculum xiamenense</name>
    <dbReference type="NCBI Taxonomy" id="995050"/>
    <lineage>
        <taxon>Bacteria</taxon>
        <taxon>Pseudomonadati</taxon>
        <taxon>Thermodesulfobacteriota</taxon>
        <taxon>Desulfovibrionia</taxon>
        <taxon>Desulfovibrionales</taxon>
        <taxon>Desulfovibrionaceae</taxon>
        <taxon>Desulfobaculum</taxon>
    </lineage>
</organism>
<evidence type="ECO:0000256" key="1">
    <source>
        <dbReference type="PROSITE-ProRule" id="PRU00169"/>
    </source>
</evidence>
<dbReference type="GO" id="GO:0003677">
    <property type="term" value="F:DNA binding"/>
    <property type="evidence" value="ECO:0007669"/>
    <property type="project" value="UniProtKB-KW"/>
</dbReference>
<dbReference type="Proteomes" id="UP000580856">
    <property type="component" value="Unassembled WGS sequence"/>
</dbReference>
<accession>A0A846QSM9</accession>
<dbReference type="RefSeq" id="WP_167941521.1">
    <property type="nucleotide sequence ID" value="NZ_JAATJA010000002.1"/>
</dbReference>
<dbReference type="SMART" id="SM00448">
    <property type="entry name" value="REC"/>
    <property type="match status" value="1"/>
</dbReference>
<keyword evidence="5" id="KW-1185">Reference proteome</keyword>